<comment type="caution">
    <text evidence="2">The sequence shown here is derived from an EMBL/GenBank/DDBJ whole genome shotgun (WGS) entry which is preliminary data.</text>
</comment>
<sequence>DSSSEKWDFETDLCQTFPELNLKPGWIRRNGRSGLGPPYSDHTGNDTAYFLSWTSEMGSSSATLRSHAFLPTENEHICQIEFYYWIGQINATLMVGLREHPENTIKNIWQDSGKRQNQWIANMITINSTEKYEV</sequence>
<evidence type="ECO:0000313" key="3">
    <source>
        <dbReference type="Proteomes" id="UP000538817"/>
    </source>
</evidence>
<dbReference type="InterPro" id="IPR000998">
    <property type="entry name" value="MAM_dom"/>
</dbReference>
<dbReference type="PROSITE" id="PS50060">
    <property type="entry name" value="MAM_2"/>
    <property type="match status" value="1"/>
</dbReference>
<protein>
    <submittedName>
        <fullName evidence="2">MALR1 protein</fullName>
    </submittedName>
</protein>
<gene>
    <name evidence="2" type="primary">Malrd1_3</name>
    <name evidence="2" type="ORF">NOTPEN_R00078</name>
</gene>
<accession>A0A7K6ZPH4</accession>
<dbReference type="Proteomes" id="UP000538817">
    <property type="component" value="Unassembled WGS sequence"/>
</dbReference>
<evidence type="ECO:0000259" key="1">
    <source>
        <dbReference type="PROSITE" id="PS50060"/>
    </source>
</evidence>
<feature type="non-terminal residue" evidence="2">
    <location>
        <position position="1"/>
    </location>
</feature>
<name>A0A7K6ZPH4_9AVES</name>
<dbReference type="InterPro" id="IPR013320">
    <property type="entry name" value="ConA-like_dom_sf"/>
</dbReference>
<proteinExistence type="predicted"/>
<dbReference type="SUPFAM" id="SSF49899">
    <property type="entry name" value="Concanavalin A-like lectins/glucanases"/>
    <property type="match status" value="1"/>
</dbReference>
<feature type="domain" description="MAM" evidence="1">
    <location>
        <begin position="8"/>
        <end position="134"/>
    </location>
</feature>
<evidence type="ECO:0000313" key="2">
    <source>
        <dbReference type="EMBL" id="NWX85496.1"/>
    </source>
</evidence>
<dbReference type="AlphaFoldDB" id="A0A7K6ZPH4"/>
<keyword evidence="3" id="KW-1185">Reference proteome</keyword>
<dbReference type="Gene3D" id="2.60.120.200">
    <property type="match status" value="1"/>
</dbReference>
<dbReference type="Pfam" id="PF00629">
    <property type="entry name" value="MAM"/>
    <property type="match status" value="1"/>
</dbReference>
<dbReference type="EMBL" id="VZSG01000163">
    <property type="protein sequence ID" value="NWX85496.1"/>
    <property type="molecule type" value="Genomic_DNA"/>
</dbReference>
<organism evidence="2 3">
    <name type="scientific">Nothoprocta pentlandii</name>
    <dbReference type="NCBI Taxonomy" id="2585814"/>
    <lineage>
        <taxon>Eukaryota</taxon>
        <taxon>Metazoa</taxon>
        <taxon>Chordata</taxon>
        <taxon>Craniata</taxon>
        <taxon>Vertebrata</taxon>
        <taxon>Euteleostomi</taxon>
        <taxon>Archelosauria</taxon>
        <taxon>Archosauria</taxon>
        <taxon>Dinosauria</taxon>
        <taxon>Saurischia</taxon>
        <taxon>Theropoda</taxon>
        <taxon>Coelurosauria</taxon>
        <taxon>Aves</taxon>
        <taxon>Palaeognathae</taxon>
        <taxon>Tinamiformes</taxon>
        <taxon>Tinamidae</taxon>
        <taxon>Nothoprocta</taxon>
    </lineage>
</organism>
<reference evidence="2 3" key="1">
    <citation type="submission" date="2019-09" db="EMBL/GenBank/DDBJ databases">
        <title>Bird 10,000 Genomes (B10K) Project - Family phase.</title>
        <authorList>
            <person name="Zhang G."/>
        </authorList>
    </citation>
    <scope>NUCLEOTIDE SEQUENCE [LARGE SCALE GENOMIC DNA]</scope>
    <source>
        <strain evidence="2">B10K-MSB-04</strain>
    </source>
</reference>
<dbReference type="GO" id="GO:0016020">
    <property type="term" value="C:membrane"/>
    <property type="evidence" value="ECO:0007669"/>
    <property type="project" value="InterPro"/>
</dbReference>
<feature type="non-terminal residue" evidence="2">
    <location>
        <position position="134"/>
    </location>
</feature>